<dbReference type="AlphaFoldDB" id="A0A380ZAD6"/>
<dbReference type="InterPro" id="IPR035587">
    <property type="entry name" value="DUS-like_FMN-bd"/>
</dbReference>
<sequence length="318" mass="36187">MNNNLLPIHFAPLQGYTDAVYRLAHARIFGGIDTYYSPFVRVEHGEIRRKDARDISSKNNREGIHLIPQLIASQPDKLEQIITLFIENNYQEADINLGCPFPMLAKRHNGAGMLPYPDEVKDLLTAAIEKYPQIHFSVKLRLGWENAEECLALLPLFNALPLTHIILHPRLGKQQYKGEVDLSGFEAFYNGCEKPLLYNGDLHTVEDIQTITERFPKLAGVVIGRGLLANPALAWEYRQGKKLSPDEIIEKVGQLHAEVYSTYEELLQGGETQLLMKMKSFWEYLMPDGNRKAKKAIHKTSKLANYRIAVNNLLSSYK</sequence>
<organism evidence="9 10">
    <name type="scientific">Bacteroides eggerthii</name>
    <dbReference type="NCBI Taxonomy" id="28111"/>
    <lineage>
        <taxon>Bacteria</taxon>
        <taxon>Pseudomonadati</taxon>
        <taxon>Bacteroidota</taxon>
        <taxon>Bacteroidia</taxon>
        <taxon>Bacteroidales</taxon>
        <taxon>Bacteroidaceae</taxon>
        <taxon>Bacteroides</taxon>
    </lineage>
</organism>
<dbReference type="EMBL" id="UFSX01000002">
    <property type="protein sequence ID" value="SUV43304.1"/>
    <property type="molecule type" value="Genomic_DNA"/>
</dbReference>
<dbReference type="PANTHER" id="PTHR45846">
    <property type="entry name" value="TRNA-DIHYDROURIDINE(47) SYNTHASE [NAD(P)(+)]-LIKE"/>
    <property type="match status" value="1"/>
</dbReference>
<dbReference type="RefSeq" id="WP_004291917.1">
    <property type="nucleotide sequence ID" value="NZ_CABKNQ010000017.1"/>
</dbReference>
<evidence type="ECO:0000256" key="2">
    <source>
        <dbReference type="ARBA" id="ARBA00022643"/>
    </source>
</evidence>
<feature type="binding site" evidence="7">
    <location>
        <position position="168"/>
    </location>
    <ligand>
        <name>FMN</name>
        <dbReference type="ChEBI" id="CHEBI:58210"/>
    </ligand>
</feature>
<proteinExistence type="inferred from homology"/>
<dbReference type="PANTHER" id="PTHR45846:SF1">
    <property type="entry name" value="TRNA-DIHYDROURIDINE(47) SYNTHASE [NAD(P)(+)]-LIKE"/>
    <property type="match status" value="1"/>
</dbReference>
<dbReference type="GO" id="GO:0003723">
    <property type="term" value="F:RNA binding"/>
    <property type="evidence" value="ECO:0007669"/>
    <property type="project" value="TreeGrafter"/>
</dbReference>
<dbReference type="SUPFAM" id="SSF51395">
    <property type="entry name" value="FMN-linked oxidoreductases"/>
    <property type="match status" value="1"/>
</dbReference>
<dbReference type="GO" id="GO:0050660">
    <property type="term" value="F:flavin adenine dinucleotide binding"/>
    <property type="evidence" value="ECO:0007669"/>
    <property type="project" value="InterPro"/>
</dbReference>
<dbReference type="PIRSF" id="PIRSF006621">
    <property type="entry name" value="Dus"/>
    <property type="match status" value="1"/>
</dbReference>
<dbReference type="CDD" id="cd02801">
    <property type="entry name" value="DUS_like_FMN"/>
    <property type="match status" value="1"/>
</dbReference>
<feature type="active site" description="Proton donor" evidence="6">
    <location>
        <position position="99"/>
    </location>
</feature>
<evidence type="ECO:0000256" key="3">
    <source>
        <dbReference type="ARBA" id="ARBA00022694"/>
    </source>
</evidence>
<evidence type="ECO:0000313" key="10">
    <source>
        <dbReference type="Proteomes" id="UP000254424"/>
    </source>
</evidence>
<keyword evidence="3 5" id="KW-0819">tRNA processing</keyword>
<dbReference type="Gene3D" id="3.20.20.70">
    <property type="entry name" value="Aldolase class I"/>
    <property type="match status" value="1"/>
</dbReference>
<keyword evidence="7" id="KW-0547">Nucleotide-binding</keyword>
<dbReference type="STRING" id="483216.BACEGG_03394"/>
<reference evidence="9 10" key="1">
    <citation type="submission" date="2018-06" db="EMBL/GenBank/DDBJ databases">
        <authorList>
            <consortium name="Pathogen Informatics"/>
            <person name="Doyle S."/>
        </authorList>
    </citation>
    <scope>NUCLEOTIDE SEQUENCE [LARGE SCALE GENOMIC DNA]</scope>
    <source>
        <strain evidence="9 10">NCTC11155</strain>
    </source>
</reference>
<feature type="binding site" evidence="7">
    <location>
        <position position="139"/>
    </location>
    <ligand>
        <name>FMN</name>
        <dbReference type="ChEBI" id="CHEBI:58210"/>
    </ligand>
</feature>
<evidence type="ECO:0000259" key="8">
    <source>
        <dbReference type="Pfam" id="PF01207"/>
    </source>
</evidence>
<gene>
    <name evidence="9" type="primary">dus_2</name>
    <name evidence="9" type="ORF">NCTC11155_02696</name>
</gene>
<keyword evidence="2 5" id="KW-0288">FMN</keyword>
<evidence type="ECO:0000256" key="7">
    <source>
        <dbReference type="PIRSR" id="PIRSR006621-2"/>
    </source>
</evidence>
<feature type="binding site" evidence="7">
    <location>
        <begin position="224"/>
        <end position="225"/>
    </location>
    <ligand>
        <name>FMN</name>
        <dbReference type="ChEBI" id="CHEBI:58210"/>
    </ligand>
</feature>
<dbReference type="Proteomes" id="UP000254424">
    <property type="component" value="Unassembled WGS sequence"/>
</dbReference>
<comment type="function">
    <text evidence="5">Catalyzes the synthesis of 5,6-dihydrouridine (D), a modified base found in the D-loop of most tRNAs, via the reduction of the C5-C6 double bond in target uridines.</text>
</comment>
<evidence type="ECO:0000256" key="5">
    <source>
        <dbReference type="PIRNR" id="PIRNR006621"/>
    </source>
</evidence>
<feature type="domain" description="DUS-like FMN-binding" evidence="8">
    <location>
        <begin position="10"/>
        <end position="282"/>
    </location>
</feature>
<keyword evidence="1 5" id="KW-0285">Flavoprotein</keyword>
<dbReference type="GO" id="GO:0017150">
    <property type="term" value="F:tRNA dihydrouridine synthase activity"/>
    <property type="evidence" value="ECO:0007669"/>
    <property type="project" value="InterPro"/>
</dbReference>
<dbReference type="InterPro" id="IPR001269">
    <property type="entry name" value="DUS_fam"/>
</dbReference>
<dbReference type="InterPro" id="IPR013785">
    <property type="entry name" value="Aldolase_TIM"/>
</dbReference>
<keyword evidence="4 5" id="KW-0560">Oxidoreductase</keyword>
<evidence type="ECO:0000313" key="9">
    <source>
        <dbReference type="EMBL" id="SUV43304.1"/>
    </source>
</evidence>
<comment type="cofactor">
    <cofactor evidence="5 7">
        <name>FMN</name>
        <dbReference type="ChEBI" id="CHEBI:58210"/>
    </cofactor>
</comment>
<dbReference type="Pfam" id="PF01207">
    <property type="entry name" value="Dus"/>
    <property type="match status" value="1"/>
</dbReference>
<protein>
    <recommendedName>
        <fullName evidence="5">tRNA-dihydrouridine synthase</fullName>
        <ecNumber evidence="5">1.3.1.-</ecNumber>
    </recommendedName>
</protein>
<dbReference type="GeneID" id="93069445"/>
<name>A0A380ZAD6_9BACE</name>
<evidence type="ECO:0000256" key="6">
    <source>
        <dbReference type="PIRSR" id="PIRSR006621-1"/>
    </source>
</evidence>
<feature type="binding site" evidence="7">
    <location>
        <position position="69"/>
    </location>
    <ligand>
        <name>FMN</name>
        <dbReference type="ChEBI" id="CHEBI:58210"/>
    </ligand>
</feature>
<evidence type="ECO:0000256" key="1">
    <source>
        <dbReference type="ARBA" id="ARBA00022630"/>
    </source>
</evidence>
<accession>A0A380ZAD6</accession>
<evidence type="ECO:0000256" key="4">
    <source>
        <dbReference type="ARBA" id="ARBA00023002"/>
    </source>
</evidence>
<dbReference type="EC" id="1.3.1.-" evidence="5"/>
<comment type="similarity">
    <text evidence="5">Belongs to the dus family.</text>
</comment>
<dbReference type="OrthoDB" id="9764501at2"/>